<reference evidence="1" key="2">
    <citation type="submission" date="2020-11" db="EMBL/GenBank/DDBJ databases">
        <authorList>
            <person name="McCartney M.A."/>
            <person name="Auch B."/>
            <person name="Kono T."/>
            <person name="Mallez S."/>
            <person name="Becker A."/>
            <person name="Gohl D.M."/>
            <person name="Silverstein K.A.T."/>
            <person name="Koren S."/>
            <person name="Bechman K.B."/>
            <person name="Herman A."/>
            <person name="Abrahante J.E."/>
            <person name="Garbe J."/>
        </authorList>
    </citation>
    <scope>NUCLEOTIDE SEQUENCE</scope>
    <source>
        <strain evidence="1">Duluth1</strain>
        <tissue evidence="1">Whole animal</tissue>
    </source>
</reference>
<protein>
    <submittedName>
        <fullName evidence="1">Uncharacterized protein</fullName>
    </submittedName>
</protein>
<evidence type="ECO:0000313" key="1">
    <source>
        <dbReference type="EMBL" id="KAH3739168.1"/>
    </source>
</evidence>
<accession>A0A9D4D518</accession>
<comment type="caution">
    <text evidence="1">The sequence shown here is derived from an EMBL/GenBank/DDBJ whole genome shotgun (WGS) entry which is preliminary data.</text>
</comment>
<keyword evidence="2" id="KW-1185">Reference proteome</keyword>
<dbReference type="AlphaFoldDB" id="A0A9D4D518"/>
<name>A0A9D4D518_DREPO</name>
<evidence type="ECO:0000313" key="2">
    <source>
        <dbReference type="Proteomes" id="UP000828390"/>
    </source>
</evidence>
<gene>
    <name evidence="1" type="ORF">DPMN_045815</name>
</gene>
<proteinExistence type="predicted"/>
<organism evidence="1 2">
    <name type="scientific">Dreissena polymorpha</name>
    <name type="common">Zebra mussel</name>
    <name type="synonym">Mytilus polymorpha</name>
    <dbReference type="NCBI Taxonomy" id="45954"/>
    <lineage>
        <taxon>Eukaryota</taxon>
        <taxon>Metazoa</taxon>
        <taxon>Spiralia</taxon>
        <taxon>Lophotrochozoa</taxon>
        <taxon>Mollusca</taxon>
        <taxon>Bivalvia</taxon>
        <taxon>Autobranchia</taxon>
        <taxon>Heteroconchia</taxon>
        <taxon>Euheterodonta</taxon>
        <taxon>Imparidentia</taxon>
        <taxon>Neoheterodontei</taxon>
        <taxon>Myida</taxon>
        <taxon>Dreissenoidea</taxon>
        <taxon>Dreissenidae</taxon>
        <taxon>Dreissena</taxon>
    </lineage>
</organism>
<sequence>MTSGMQIGETCTRLIYILSEKVEKVVSIKHERMDMEGSNVLSESRVVTIQVDKETKNSIPHLVNFACRAKALLSVGEWQPLCLTCMRLGHIRGGCPGNVNAQEFFCYKENSSDAPPDNTQGGTRAQVVGRKSIGRGCIGRGYKGCPIRRYHWGGRCQKPSVPVNPQIETATGGKKMT</sequence>
<dbReference type="Proteomes" id="UP000828390">
    <property type="component" value="Unassembled WGS sequence"/>
</dbReference>
<dbReference type="EMBL" id="JAIWYP010000011">
    <property type="protein sequence ID" value="KAH3739168.1"/>
    <property type="molecule type" value="Genomic_DNA"/>
</dbReference>
<reference evidence="1" key="1">
    <citation type="journal article" date="2019" name="bioRxiv">
        <title>The Genome of the Zebra Mussel, Dreissena polymorpha: A Resource for Invasive Species Research.</title>
        <authorList>
            <person name="McCartney M.A."/>
            <person name="Auch B."/>
            <person name="Kono T."/>
            <person name="Mallez S."/>
            <person name="Zhang Y."/>
            <person name="Obille A."/>
            <person name="Becker A."/>
            <person name="Abrahante J.E."/>
            <person name="Garbe J."/>
            <person name="Badalamenti J.P."/>
            <person name="Herman A."/>
            <person name="Mangelson H."/>
            <person name="Liachko I."/>
            <person name="Sullivan S."/>
            <person name="Sone E.D."/>
            <person name="Koren S."/>
            <person name="Silverstein K.A.T."/>
            <person name="Beckman K.B."/>
            <person name="Gohl D.M."/>
        </authorList>
    </citation>
    <scope>NUCLEOTIDE SEQUENCE</scope>
    <source>
        <strain evidence="1">Duluth1</strain>
        <tissue evidence="1">Whole animal</tissue>
    </source>
</reference>